<accession>A0ABS4SDB4</accession>
<dbReference type="RefSeq" id="WP_209762799.1">
    <property type="nucleotide sequence ID" value="NZ_JAGINP010000001.1"/>
</dbReference>
<evidence type="ECO:0000313" key="2">
    <source>
        <dbReference type="Proteomes" id="UP000781958"/>
    </source>
</evidence>
<comment type="caution">
    <text evidence="1">The sequence shown here is derived from an EMBL/GenBank/DDBJ whole genome shotgun (WGS) entry which is preliminary data.</text>
</comment>
<proteinExistence type="predicted"/>
<evidence type="ECO:0000313" key="1">
    <source>
        <dbReference type="EMBL" id="MBP2290565.1"/>
    </source>
</evidence>
<name>A0ABS4SDB4_9PROT</name>
<evidence type="ECO:0008006" key="3">
    <source>
        <dbReference type="Google" id="ProtNLM"/>
    </source>
</evidence>
<reference evidence="1 2" key="1">
    <citation type="submission" date="2021-03" db="EMBL/GenBank/DDBJ databases">
        <title>Genomic Encyclopedia of Type Strains, Phase III (KMG-III): the genomes of soil and plant-associated and newly described type strains.</title>
        <authorList>
            <person name="Whitman W."/>
        </authorList>
    </citation>
    <scope>NUCLEOTIDE SEQUENCE [LARGE SCALE GENOMIC DNA]</scope>
    <source>
        <strain evidence="1 2">IMMIB AFH-6</strain>
    </source>
</reference>
<protein>
    <recommendedName>
        <fullName evidence="3">DUF3509 domain-containing protein</fullName>
    </recommendedName>
</protein>
<sequence>MRLQTDPYRFSITAFMADQVTLVARQERLSPGAAVLRIQELSRDPAGRAHLLEIISEAARHETNPVESRKIAAVRSELAAWAPSATSDNGRPHA</sequence>
<organism evidence="1 2">
    <name type="scientific">Azospirillum rugosum</name>
    <dbReference type="NCBI Taxonomy" id="416170"/>
    <lineage>
        <taxon>Bacteria</taxon>
        <taxon>Pseudomonadati</taxon>
        <taxon>Pseudomonadota</taxon>
        <taxon>Alphaproteobacteria</taxon>
        <taxon>Rhodospirillales</taxon>
        <taxon>Azospirillaceae</taxon>
        <taxon>Azospirillum</taxon>
    </lineage>
</organism>
<dbReference type="EMBL" id="JAGINP010000001">
    <property type="protein sequence ID" value="MBP2290565.1"/>
    <property type="molecule type" value="Genomic_DNA"/>
</dbReference>
<keyword evidence="2" id="KW-1185">Reference proteome</keyword>
<dbReference type="Proteomes" id="UP000781958">
    <property type="component" value="Unassembled WGS sequence"/>
</dbReference>
<gene>
    <name evidence="1" type="ORF">J2851_000302</name>
</gene>